<dbReference type="EMBL" id="JACHGR010000001">
    <property type="protein sequence ID" value="MBB6054532.1"/>
    <property type="molecule type" value="Genomic_DNA"/>
</dbReference>
<protein>
    <recommendedName>
        <fullName evidence="16">Probable oxaloacetate decarboxylase gamma chain</fullName>
        <ecNumber evidence="16">7.2.4.2</ecNumber>
    </recommendedName>
</protein>
<evidence type="ECO:0000256" key="3">
    <source>
        <dbReference type="ARBA" id="ARBA00004162"/>
    </source>
</evidence>
<keyword evidence="8 16" id="KW-0812">Transmembrane</keyword>
<evidence type="ECO:0000256" key="10">
    <source>
        <dbReference type="ARBA" id="ARBA00022989"/>
    </source>
</evidence>
<keyword evidence="10 16" id="KW-1133">Transmembrane helix</keyword>
<dbReference type="RefSeq" id="WP_223157721.1">
    <property type="nucleotide sequence ID" value="NZ_JACHGR010000001.1"/>
</dbReference>
<evidence type="ECO:0000256" key="11">
    <source>
        <dbReference type="ARBA" id="ARBA00023053"/>
    </source>
</evidence>
<name>A0A841GJ47_9GAMM</name>
<comment type="cofactor">
    <cofactor evidence="1 16 17">
        <name>Na(+)</name>
        <dbReference type="ChEBI" id="CHEBI:29101"/>
    </cofactor>
</comment>
<keyword evidence="9 16" id="KW-1278">Translocase</keyword>
<dbReference type="GO" id="GO:0036376">
    <property type="term" value="P:sodium ion export across plasma membrane"/>
    <property type="evidence" value="ECO:0007669"/>
    <property type="project" value="InterPro"/>
</dbReference>
<evidence type="ECO:0000256" key="6">
    <source>
        <dbReference type="ARBA" id="ARBA00022448"/>
    </source>
</evidence>
<dbReference type="EC" id="7.2.4.2" evidence="16"/>
<comment type="caution">
    <text evidence="18">The sequence shown here is derived from an EMBL/GenBank/DDBJ whole genome shotgun (WGS) entry which is preliminary data.</text>
</comment>
<proteinExistence type="inferred from homology"/>
<organism evidence="18 19">
    <name type="scientific">Tolumonas osonensis</name>
    <dbReference type="NCBI Taxonomy" id="675874"/>
    <lineage>
        <taxon>Bacteria</taxon>
        <taxon>Pseudomonadati</taxon>
        <taxon>Pseudomonadota</taxon>
        <taxon>Gammaproteobacteria</taxon>
        <taxon>Aeromonadales</taxon>
        <taxon>Aeromonadaceae</taxon>
        <taxon>Tolumonas</taxon>
    </lineage>
</organism>
<dbReference type="HAMAP" id="MF_00404">
    <property type="entry name" value="OadG"/>
    <property type="match status" value="1"/>
</dbReference>
<evidence type="ECO:0000256" key="14">
    <source>
        <dbReference type="ARBA" id="ARBA00023201"/>
    </source>
</evidence>
<dbReference type="InterPro" id="IPR005899">
    <property type="entry name" value="Na_pump_deCOase"/>
</dbReference>
<keyword evidence="12 16" id="KW-0406">Ion transport</keyword>
<comment type="subunit">
    <text evidence="5 16">Heterotrimer of an alpha, a beta and a gamma subunit.</text>
</comment>
<comment type="similarity">
    <text evidence="4 16 17">Belongs to the OadG family.</text>
</comment>
<evidence type="ECO:0000256" key="15">
    <source>
        <dbReference type="ARBA" id="ARBA00048176"/>
    </source>
</evidence>
<evidence type="ECO:0000256" key="1">
    <source>
        <dbReference type="ARBA" id="ARBA00001959"/>
    </source>
</evidence>
<evidence type="ECO:0000256" key="7">
    <source>
        <dbReference type="ARBA" id="ARBA00022475"/>
    </source>
</evidence>
<dbReference type="InterPro" id="IPR023424">
    <property type="entry name" value="OadG"/>
</dbReference>
<evidence type="ECO:0000256" key="16">
    <source>
        <dbReference type="HAMAP-Rule" id="MF_00404"/>
    </source>
</evidence>
<reference evidence="18 19" key="1">
    <citation type="submission" date="2020-08" db="EMBL/GenBank/DDBJ databases">
        <title>Genomic Encyclopedia of Type Strains, Phase IV (KMG-IV): sequencing the most valuable type-strain genomes for metagenomic binning, comparative biology and taxonomic classification.</title>
        <authorList>
            <person name="Goeker M."/>
        </authorList>
    </citation>
    <scope>NUCLEOTIDE SEQUENCE [LARGE SCALE GENOMIC DNA]</scope>
    <source>
        <strain evidence="18 19">DSM 22975</strain>
    </source>
</reference>
<dbReference type="GO" id="GO:0015081">
    <property type="term" value="F:sodium ion transmembrane transporter activity"/>
    <property type="evidence" value="ECO:0007669"/>
    <property type="project" value="UniProtKB-UniRule"/>
</dbReference>
<evidence type="ECO:0000256" key="5">
    <source>
        <dbReference type="ARBA" id="ARBA00011869"/>
    </source>
</evidence>
<keyword evidence="18" id="KW-0456">Lyase</keyword>
<evidence type="ECO:0000256" key="8">
    <source>
        <dbReference type="ARBA" id="ARBA00022692"/>
    </source>
</evidence>
<dbReference type="GO" id="GO:0005886">
    <property type="term" value="C:plasma membrane"/>
    <property type="evidence" value="ECO:0007669"/>
    <property type="project" value="UniProtKB-SubCell"/>
</dbReference>
<keyword evidence="19" id="KW-1185">Reference proteome</keyword>
<comment type="catalytic activity">
    <reaction evidence="15 16 17">
        <text>oxaloacetate + 2 Na(+)(in) + H(+) = pyruvate + 2 Na(+)(out) + CO2</text>
        <dbReference type="Rhea" id="RHEA:57724"/>
        <dbReference type="ChEBI" id="CHEBI:15361"/>
        <dbReference type="ChEBI" id="CHEBI:15378"/>
        <dbReference type="ChEBI" id="CHEBI:16452"/>
        <dbReference type="ChEBI" id="CHEBI:16526"/>
        <dbReference type="ChEBI" id="CHEBI:29101"/>
        <dbReference type="EC" id="7.2.4.2"/>
    </reaction>
</comment>
<comment type="function">
    <text evidence="2 16 17">Catalyzes the decarboxylation of oxaloacetate coupled to Na(+) translocation.</text>
</comment>
<sequence>MSESELLREGLYLMLFGMGFVFMFLVILVYAVKLMSHLVIRFTPEPVPVLTPVVRHEVSTPPADNERIKAVLAAAVHHHRRTRGHN</sequence>
<keyword evidence="13 16" id="KW-0472">Membrane</keyword>
<evidence type="ECO:0000256" key="13">
    <source>
        <dbReference type="ARBA" id="ARBA00023136"/>
    </source>
</evidence>
<accession>A0A841GJ47</accession>
<evidence type="ECO:0000256" key="12">
    <source>
        <dbReference type="ARBA" id="ARBA00023065"/>
    </source>
</evidence>
<dbReference type="AlphaFoldDB" id="A0A841GJ47"/>
<comment type="subcellular location">
    <subcellularLocation>
        <location evidence="3 16 17">Cell membrane</location>
        <topology evidence="3 16 17">Single-pass membrane protein</topology>
    </subcellularLocation>
</comment>
<keyword evidence="6 16" id="KW-0813">Transport</keyword>
<evidence type="ECO:0000256" key="9">
    <source>
        <dbReference type="ARBA" id="ARBA00022967"/>
    </source>
</evidence>
<dbReference type="Proteomes" id="UP000585721">
    <property type="component" value="Unassembled WGS sequence"/>
</dbReference>
<keyword evidence="14 16" id="KW-0739">Sodium transport</keyword>
<evidence type="ECO:0000256" key="2">
    <source>
        <dbReference type="ARBA" id="ARBA00003002"/>
    </source>
</evidence>
<dbReference type="NCBIfam" id="TIGR01195">
    <property type="entry name" value="oadG_fam"/>
    <property type="match status" value="1"/>
</dbReference>
<feature type="transmembrane region" description="Helical" evidence="16 17">
    <location>
        <begin position="12"/>
        <end position="32"/>
    </location>
</feature>
<evidence type="ECO:0000256" key="17">
    <source>
        <dbReference type="RuleBase" id="RU004278"/>
    </source>
</evidence>
<evidence type="ECO:0000313" key="19">
    <source>
        <dbReference type="Proteomes" id="UP000585721"/>
    </source>
</evidence>
<keyword evidence="7 16" id="KW-1003">Cell membrane</keyword>
<evidence type="ECO:0000256" key="4">
    <source>
        <dbReference type="ARBA" id="ARBA00005844"/>
    </source>
</evidence>
<dbReference type="Pfam" id="PF04277">
    <property type="entry name" value="OAD_gamma"/>
    <property type="match status" value="1"/>
</dbReference>
<dbReference type="GO" id="GO:0008948">
    <property type="term" value="F:oxaloacetate decarboxylase activity"/>
    <property type="evidence" value="ECO:0007669"/>
    <property type="project" value="UniProtKB-UniRule"/>
</dbReference>
<evidence type="ECO:0000313" key="18">
    <source>
        <dbReference type="EMBL" id="MBB6054532.1"/>
    </source>
</evidence>
<keyword evidence="11 16" id="KW-0915">Sodium</keyword>
<dbReference type="NCBIfam" id="NF002792">
    <property type="entry name" value="PRK02919.1"/>
    <property type="match status" value="1"/>
</dbReference>
<gene>
    <name evidence="16" type="primary">oadG</name>
    <name evidence="18" type="ORF">HNR75_000397</name>
</gene>
<dbReference type="GO" id="GO:0015451">
    <property type="term" value="F:decarboxylation-driven active transmembrane transporter activity"/>
    <property type="evidence" value="ECO:0007669"/>
    <property type="project" value="UniProtKB-EC"/>
</dbReference>